<dbReference type="Proteomes" id="UP000094795">
    <property type="component" value="Unassembled WGS sequence"/>
</dbReference>
<dbReference type="InterPro" id="IPR006076">
    <property type="entry name" value="FAD-dep_OxRdtase"/>
</dbReference>
<dbReference type="EMBL" id="LQZT01000042">
    <property type="protein sequence ID" value="OCW56239.1"/>
    <property type="molecule type" value="Genomic_DNA"/>
</dbReference>
<sequence>MTETCDFLVIGGGIAGISAAAFLSETARVIVLEAESTTGFHATGRTAAIYIRNYGNATLRALNAAAHGFLEQPEGVSETSLLSPRGELMIAAEDELAMLEAYVAGASGMERLTAREAVELFPILRPELIAAAAFERDAMDIDVDRFLQGLIRLMRQRGGRIVTEARVETLARTDGVWTATTPAGRFAAPVVINAAGAWADPVALLAGARPRSITPMRRSAAILPGPEGHAFDSWPLVASASERWYAKPEAGKMMVSPADETPVEPHDAWADEMDLAEGLYRFEQAVTMPVTRVETSWAGLRSFSPDRTPVCGFDGEREGFFWLAGQGGYGIQTAPAMARLTTQLCLGGTPDLSPATIAALDPRRFDGA</sequence>
<dbReference type="RefSeq" id="WP_066182053.1">
    <property type="nucleotide sequence ID" value="NZ_LQZT01000042.1"/>
</dbReference>
<feature type="domain" description="FAD dependent oxidoreductase" evidence="2">
    <location>
        <begin position="6"/>
        <end position="344"/>
    </location>
</feature>
<evidence type="ECO:0000259" key="2">
    <source>
        <dbReference type="Pfam" id="PF01266"/>
    </source>
</evidence>
<dbReference type="PANTHER" id="PTHR13847">
    <property type="entry name" value="SARCOSINE DEHYDROGENASE-RELATED"/>
    <property type="match status" value="1"/>
</dbReference>
<organism evidence="3 4">
    <name type="scientific">Hoeflea olei</name>
    <dbReference type="NCBI Taxonomy" id="1480615"/>
    <lineage>
        <taxon>Bacteria</taxon>
        <taxon>Pseudomonadati</taxon>
        <taxon>Pseudomonadota</taxon>
        <taxon>Alphaproteobacteria</taxon>
        <taxon>Hyphomicrobiales</taxon>
        <taxon>Rhizobiaceae</taxon>
        <taxon>Hoeflea</taxon>
    </lineage>
</organism>
<dbReference type="SUPFAM" id="SSF51905">
    <property type="entry name" value="FAD/NAD(P)-binding domain"/>
    <property type="match status" value="1"/>
</dbReference>
<dbReference type="PANTHER" id="PTHR13847:SF287">
    <property type="entry name" value="FAD-DEPENDENT OXIDOREDUCTASE DOMAIN-CONTAINING PROTEIN 1"/>
    <property type="match status" value="1"/>
</dbReference>
<protein>
    <submittedName>
        <fullName evidence="3">Glycerol-3-phosphate dehydrogenase</fullName>
    </submittedName>
</protein>
<evidence type="ECO:0000313" key="3">
    <source>
        <dbReference type="EMBL" id="OCW56239.1"/>
    </source>
</evidence>
<dbReference type="Pfam" id="PF01266">
    <property type="entry name" value="DAO"/>
    <property type="match status" value="1"/>
</dbReference>
<dbReference type="Gene3D" id="3.30.9.10">
    <property type="entry name" value="D-Amino Acid Oxidase, subunit A, domain 2"/>
    <property type="match status" value="1"/>
</dbReference>
<evidence type="ECO:0000313" key="4">
    <source>
        <dbReference type="Proteomes" id="UP000094795"/>
    </source>
</evidence>
<name>A0A1C1YRT9_9HYPH</name>
<dbReference type="InterPro" id="IPR036188">
    <property type="entry name" value="FAD/NAD-bd_sf"/>
</dbReference>
<dbReference type="GO" id="GO:0016491">
    <property type="term" value="F:oxidoreductase activity"/>
    <property type="evidence" value="ECO:0007669"/>
    <property type="project" value="UniProtKB-KW"/>
</dbReference>
<comment type="caution">
    <text evidence="3">The sequence shown here is derived from an EMBL/GenBank/DDBJ whole genome shotgun (WGS) entry which is preliminary data.</text>
</comment>
<proteinExistence type="predicted"/>
<dbReference type="OrthoDB" id="7421214at2"/>
<accession>A0A1C1YRT9</accession>
<dbReference type="AlphaFoldDB" id="A0A1C1YRT9"/>
<dbReference type="STRING" id="1480615.AWJ14_19280"/>
<dbReference type="Gene3D" id="3.50.50.60">
    <property type="entry name" value="FAD/NAD(P)-binding domain"/>
    <property type="match status" value="1"/>
</dbReference>
<gene>
    <name evidence="3" type="ORF">AWJ14_19280</name>
</gene>
<keyword evidence="1" id="KW-0560">Oxidoreductase</keyword>
<reference evidence="3 4" key="1">
    <citation type="submission" date="2015-12" db="EMBL/GenBank/DDBJ databases">
        <authorList>
            <person name="Shamseldin A."/>
            <person name="Moawad H."/>
            <person name="Abd El-Rahim W.M."/>
            <person name="Sadowsky M.J."/>
        </authorList>
    </citation>
    <scope>NUCLEOTIDE SEQUENCE [LARGE SCALE GENOMIC DNA]</scope>
    <source>
        <strain evidence="3 4">JC234</strain>
    </source>
</reference>
<dbReference type="GO" id="GO:0005737">
    <property type="term" value="C:cytoplasm"/>
    <property type="evidence" value="ECO:0007669"/>
    <property type="project" value="TreeGrafter"/>
</dbReference>
<evidence type="ECO:0000256" key="1">
    <source>
        <dbReference type="ARBA" id="ARBA00023002"/>
    </source>
</evidence>
<keyword evidence="4" id="KW-1185">Reference proteome</keyword>